<comment type="catalytic activity">
    <reaction evidence="1">
        <text>ATP + protein L-histidine = ADP + protein N-phospho-L-histidine.</text>
        <dbReference type="EC" id="2.7.13.3"/>
    </reaction>
</comment>
<dbReference type="Proteomes" id="UP001302486">
    <property type="component" value="Chromosome"/>
</dbReference>
<dbReference type="InterPro" id="IPR003661">
    <property type="entry name" value="HisK_dim/P_dom"/>
</dbReference>
<dbReference type="KEGG" id="hws:RNZ46_12360"/>
<dbReference type="PANTHER" id="PTHR43304:SF1">
    <property type="entry name" value="PAC DOMAIN-CONTAINING PROTEIN"/>
    <property type="match status" value="1"/>
</dbReference>
<feature type="transmembrane region" description="Helical" evidence="7">
    <location>
        <begin position="7"/>
        <end position="28"/>
    </location>
</feature>
<dbReference type="PRINTS" id="PR00344">
    <property type="entry name" value="BCTRLSENSOR"/>
</dbReference>
<keyword evidence="7" id="KW-1133">Transmembrane helix</keyword>
<dbReference type="SUPFAM" id="SSF55874">
    <property type="entry name" value="ATPase domain of HSP90 chaperone/DNA topoisomerase II/histidine kinase"/>
    <property type="match status" value="1"/>
</dbReference>
<feature type="domain" description="HAMP" evidence="9">
    <location>
        <begin position="214"/>
        <end position="266"/>
    </location>
</feature>
<comment type="subcellular location">
    <subcellularLocation>
        <location evidence="2">Membrane</location>
    </subcellularLocation>
</comment>
<dbReference type="SUPFAM" id="SSF158472">
    <property type="entry name" value="HAMP domain-like"/>
    <property type="match status" value="1"/>
</dbReference>
<dbReference type="SMART" id="SM00304">
    <property type="entry name" value="HAMP"/>
    <property type="match status" value="1"/>
</dbReference>
<proteinExistence type="predicted"/>
<dbReference type="GO" id="GO:0000155">
    <property type="term" value="F:phosphorelay sensor kinase activity"/>
    <property type="evidence" value="ECO:0007669"/>
    <property type="project" value="InterPro"/>
</dbReference>
<dbReference type="Pfam" id="PF00672">
    <property type="entry name" value="HAMP"/>
    <property type="match status" value="1"/>
</dbReference>
<dbReference type="Pfam" id="PF00512">
    <property type="entry name" value="HisKA"/>
    <property type="match status" value="1"/>
</dbReference>
<feature type="domain" description="Histidine kinase" evidence="8">
    <location>
        <begin position="288"/>
        <end position="501"/>
    </location>
</feature>
<dbReference type="FunFam" id="3.30.565.10:FF:000006">
    <property type="entry name" value="Sensor histidine kinase WalK"/>
    <property type="match status" value="1"/>
</dbReference>
<dbReference type="EMBL" id="CP136521">
    <property type="protein sequence ID" value="WOD42781.1"/>
    <property type="molecule type" value="Genomic_DNA"/>
</dbReference>
<dbReference type="CDD" id="cd00082">
    <property type="entry name" value="HisKA"/>
    <property type="match status" value="1"/>
</dbReference>
<evidence type="ECO:0000256" key="5">
    <source>
        <dbReference type="ARBA" id="ARBA00022679"/>
    </source>
</evidence>
<name>A0AA97HP93_9FLAO</name>
<evidence type="ECO:0000259" key="9">
    <source>
        <dbReference type="PROSITE" id="PS50885"/>
    </source>
</evidence>
<keyword evidence="6" id="KW-0418">Kinase</keyword>
<dbReference type="InterPro" id="IPR036097">
    <property type="entry name" value="HisK_dim/P_sf"/>
</dbReference>
<dbReference type="InterPro" id="IPR005467">
    <property type="entry name" value="His_kinase_dom"/>
</dbReference>
<dbReference type="PANTHER" id="PTHR43304">
    <property type="entry name" value="PHYTOCHROME-LIKE PROTEIN CPH1"/>
    <property type="match status" value="1"/>
</dbReference>
<keyword evidence="11" id="KW-1185">Reference proteome</keyword>
<evidence type="ECO:0000259" key="8">
    <source>
        <dbReference type="PROSITE" id="PS50109"/>
    </source>
</evidence>
<evidence type="ECO:0000256" key="4">
    <source>
        <dbReference type="ARBA" id="ARBA00022553"/>
    </source>
</evidence>
<keyword evidence="7" id="KW-0472">Membrane</keyword>
<dbReference type="InterPro" id="IPR036890">
    <property type="entry name" value="HATPase_C_sf"/>
</dbReference>
<dbReference type="PROSITE" id="PS50109">
    <property type="entry name" value="HIS_KIN"/>
    <property type="match status" value="1"/>
</dbReference>
<dbReference type="Gene3D" id="1.10.287.130">
    <property type="match status" value="1"/>
</dbReference>
<dbReference type="InterPro" id="IPR003660">
    <property type="entry name" value="HAMP_dom"/>
</dbReference>
<dbReference type="EC" id="2.7.13.3" evidence="3"/>
<dbReference type="InterPro" id="IPR003594">
    <property type="entry name" value="HATPase_dom"/>
</dbReference>
<dbReference type="InterPro" id="IPR052162">
    <property type="entry name" value="Sensor_kinase/Photoreceptor"/>
</dbReference>
<dbReference type="SMART" id="SM00387">
    <property type="entry name" value="HATPase_c"/>
    <property type="match status" value="1"/>
</dbReference>
<evidence type="ECO:0000313" key="11">
    <source>
        <dbReference type="Proteomes" id="UP001302486"/>
    </source>
</evidence>
<dbReference type="InterPro" id="IPR004358">
    <property type="entry name" value="Sig_transdc_His_kin-like_C"/>
</dbReference>
<dbReference type="PROSITE" id="PS50885">
    <property type="entry name" value="HAMP"/>
    <property type="match status" value="1"/>
</dbReference>
<evidence type="ECO:0000256" key="3">
    <source>
        <dbReference type="ARBA" id="ARBA00012438"/>
    </source>
</evidence>
<evidence type="ECO:0000256" key="6">
    <source>
        <dbReference type="ARBA" id="ARBA00022777"/>
    </source>
</evidence>
<reference evidence="11" key="1">
    <citation type="submission" date="2024-06" db="EMBL/GenBank/DDBJ databases">
        <title>Hwangdonia haimaensis gen. nov., sp. nov., a member of the family Flavobacteriaceae isolated from the haima cold seep.</title>
        <authorList>
            <person name="Li J."/>
        </authorList>
    </citation>
    <scope>NUCLEOTIDE SEQUENCE [LARGE SCALE GENOMIC DNA]</scope>
    <source>
        <strain evidence="11">SCSIO 19198</strain>
    </source>
</reference>
<evidence type="ECO:0000256" key="7">
    <source>
        <dbReference type="SAM" id="Phobius"/>
    </source>
</evidence>
<dbReference type="CDD" id="cd06225">
    <property type="entry name" value="HAMP"/>
    <property type="match status" value="1"/>
</dbReference>
<sequence length="507" mass="58427">MKIKQKLILAFSVLILVLLTQIILNYVITYRANQTYSTLQSKITPAINILTKYESINKELNLITSNRLNGNDQINTINRFKGIIEVELTHIKTELYILKEDLPETAVDRALIEKVIINTDALIEASNKINNLLTNQFNNQTNSNKVKEIWENHIDNLYASLDRDIRQLHMNYNRSFETYSIELSRNLNSVSKIIFVTGLVGIILGLLITIQVIYSIANPIFKLKKAALKISQGKLNEQIQIKGHSELADLGNSFNKMSVALKKSFSEQEQQINQIKLMNKELEQFVYVASHDLQEPLRTMSSYIGLVGELYKTQLDDEALKYMKHVEDASLRMKTLIKDLLDYSRLGKERPIKKVDCNTLVNDILLDFELIINETNATVTSDKLPVINGVEFELKQLFQNLISNGLKFRKQDTSPRIEIKIKEQSDYWLFSVSDNGIGMEAKHFERVFVIFQRLHNKDDYKGTGIGLSVCQKIVEMHQGKIWIESELNKGSTFYFTIFKQIKKHEKI</sequence>
<keyword evidence="10" id="KW-0547">Nucleotide-binding</keyword>
<dbReference type="RefSeq" id="WP_316982472.1">
    <property type="nucleotide sequence ID" value="NZ_CP136521.1"/>
</dbReference>
<dbReference type="GO" id="GO:0005524">
    <property type="term" value="F:ATP binding"/>
    <property type="evidence" value="ECO:0007669"/>
    <property type="project" value="UniProtKB-KW"/>
</dbReference>
<organism evidence="10 11">
    <name type="scientific">Hwangdonia lutea</name>
    <dbReference type="NCBI Taxonomy" id="3075823"/>
    <lineage>
        <taxon>Bacteria</taxon>
        <taxon>Pseudomonadati</taxon>
        <taxon>Bacteroidota</taxon>
        <taxon>Flavobacteriia</taxon>
        <taxon>Flavobacteriales</taxon>
        <taxon>Flavobacteriaceae</taxon>
        <taxon>Hwangdonia</taxon>
    </lineage>
</organism>
<dbReference type="SMART" id="SM00388">
    <property type="entry name" value="HisKA"/>
    <property type="match status" value="1"/>
</dbReference>
<dbReference type="SUPFAM" id="SSF47384">
    <property type="entry name" value="Homodimeric domain of signal transducing histidine kinase"/>
    <property type="match status" value="1"/>
</dbReference>
<keyword evidence="7" id="KW-0812">Transmembrane</keyword>
<dbReference type="Pfam" id="PF02518">
    <property type="entry name" value="HATPase_c"/>
    <property type="match status" value="1"/>
</dbReference>
<accession>A0AA97HP93</accession>
<keyword evidence="4" id="KW-0597">Phosphoprotein</keyword>
<dbReference type="Gene3D" id="6.10.340.10">
    <property type="match status" value="1"/>
</dbReference>
<dbReference type="AlphaFoldDB" id="A0AA97HP93"/>
<evidence type="ECO:0000313" key="10">
    <source>
        <dbReference type="EMBL" id="WOD42781.1"/>
    </source>
</evidence>
<keyword evidence="10" id="KW-0067">ATP-binding</keyword>
<evidence type="ECO:0000256" key="2">
    <source>
        <dbReference type="ARBA" id="ARBA00004370"/>
    </source>
</evidence>
<evidence type="ECO:0000256" key="1">
    <source>
        <dbReference type="ARBA" id="ARBA00000085"/>
    </source>
</evidence>
<protein>
    <recommendedName>
        <fullName evidence="3">histidine kinase</fullName>
        <ecNumber evidence="3">2.7.13.3</ecNumber>
    </recommendedName>
</protein>
<keyword evidence="5" id="KW-0808">Transferase</keyword>
<feature type="transmembrane region" description="Helical" evidence="7">
    <location>
        <begin position="193"/>
        <end position="217"/>
    </location>
</feature>
<dbReference type="GO" id="GO:0016020">
    <property type="term" value="C:membrane"/>
    <property type="evidence" value="ECO:0007669"/>
    <property type="project" value="UniProtKB-SubCell"/>
</dbReference>
<gene>
    <name evidence="10" type="ORF">RNZ46_12360</name>
</gene>
<dbReference type="Gene3D" id="3.30.565.10">
    <property type="entry name" value="Histidine kinase-like ATPase, C-terminal domain"/>
    <property type="match status" value="1"/>
</dbReference>